<reference evidence="1" key="1">
    <citation type="journal article" date="2017" name="Nature">
        <title>The sunflower genome provides insights into oil metabolism, flowering and Asterid evolution.</title>
        <authorList>
            <person name="Badouin H."/>
            <person name="Gouzy J."/>
            <person name="Grassa C.J."/>
            <person name="Murat F."/>
            <person name="Staton S.E."/>
            <person name="Cottret L."/>
            <person name="Lelandais-Briere C."/>
            <person name="Owens G.L."/>
            <person name="Carrere S."/>
            <person name="Mayjonade B."/>
            <person name="Legrand L."/>
            <person name="Gill N."/>
            <person name="Kane N.C."/>
            <person name="Bowers J.E."/>
            <person name="Hubner S."/>
            <person name="Bellec A."/>
            <person name="Berard A."/>
            <person name="Berges H."/>
            <person name="Blanchet N."/>
            <person name="Boniface M.C."/>
            <person name="Brunel D."/>
            <person name="Catrice O."/>
            <person name="Chaidir N."/>
            <person name="Claudel C."/>
            <person name="Donnadieu C."/>
            <person name="Faraut T."/>
            <person name="Fievet G."/>
            <person name="Helmstetter N."/>
            <person name="King M."/>
            <person name="Knapp S.J."/>
            <person name="Lai Z."/>
            <person name="Le Paslier M.C."/>
            <person name="Lippi Y."/>
            <person name="Lorenzon L."/>
            <person name="Mandel J.R."/>
            <person name="Marage G."/>
            <person name="Marchand G."/>
            <person name="Marquand E."/>
            <person name="Bret-Mestries E."/>
            <person name="Morien E."/>
            <person name="Nambeesan S."/>
            <person name="Nguyen T."/>
            <person name="Pegot-Espagnet P."/>
            <person name="Pouilly N."/>
            <person name="Raftis F."/>
            <person name="Sallet E."/>
            <person name="Schiex T."/>
            <person name="Thomas J."/>
            <person name="Vandecasteele C."/>
            <person name="Vares D."/>
            <person name="Vear F."/>
            <person name="Vautrin S."/>
            <person name="Crespi M."/>
            <person name="Mangin B."/>
            <person name="Burke J.M."/>
            <person name="Salse J."/>
            <person name="Munos S."/>
            <person name="Vincourt P."/>
            <person name="Rieseberg L.H."/>
            <person name="Langlade N.B."/>
        </authorList>
    </citation>
    <scope>NUCLEOTIDE SEQUENCE</scope>
    <source>
        <tissue evidence="1">Leaves</tissue>
    </source>
</reference>
<proteinExistence type="predicted"/>
<comment type="caution">
    <text evidence="1">The sequence shown here is derived from an EMBL/GenBank/DDBJ whole genome shotgun (WGS) entry which is preliminary data.</text>
</comment>
<organism evidence="1 2">
    <name type="scientific">Helianthus annuus</name>
    <name type="common">Common sunflower</name>
    <dbReference type="NCBI Taxonomy" id="4232"/>
    <lineage>
        <taxon>Eukaryota</taxon>
        <taxon>Viridiplantae</taxon>
        <taxon>Streptophyta</taxon>
        <taxon>Embryophyta</taxon>
        <taxon>Tracheophyta</taxon>
        <taxon>Spermatophyta</taxon>
        <taxon>Magnoliopsida</taxon>
        <taxon>eudicotyledons</taxon>
        <taxon>Gunneridae</taxon>
        <taxon>Pentapetalae</taxon>
        <taxon>asterids</taxon>
        <taxon>campanulids</taxon>
        <taxon>Asterales</taxon>
        <taxon>Asteraceae</taxon>
        <taxon>Asteroideae</taxon>
        <taxon>Heliantheae alliance</taxon>
        <taxon>Heliantheae</taxon>
        <taxon>Helianthus</taxon>
    </lineage>
</organism>
<accession>A0A9K3JPE5</accession>
<dbReference type="EMBL" id="MNCJ02000317">
    <property type="protein sequence ID" value="KAF5818784.1"/>
    <property type="molecule type" value="Genomic_DNA"/>
</dbReference>
<reference evidence="1" key="2">
    <citation type="submission" date="2020-06" db="EMBL/GenBank/DDBJ databases">
        <title>Helianthus annuus Genome sequencing and assembly Release 2.</title>
        <authorList>
            <person name="Gouzy J."/>
            <person name="Langlade N."/>
            <person name="Munos S."/>
        </authorList>
    </citation>
    <scope>NUCLEOTIDE SEQUENCE</scope>
    <source>
        <tissue evidence="1">Leaves</tissue>
    </source>
</reference>
<protein>
    <submittedName>
        <fullName evidence="1">Uncharacterized protein</fullName>
    </submittedName>
</protein>
<evidence type="ECO:0000313" key="2">
    <source>
        <dbReference type="Proteomes" id="UP000215914"/>
    </source>
</evidence>
<dbReference type="AlphaFoldDB" id="A0A9K3JPE5"/>
<name>A0A9K3JPE5_HELAN</name>
<gene>
    <name evidence="1" type="ORF">HanXRQr2_Chr02g0070081</name>
</gene>
<keyword evidence="2" id="KW-1185">Reference proteome</keyword>
<dbReference type="Gramene" id="mRNA:HanXRQr2_Chr02g0070081">
    <property type="protein sequence ID" value="CDS:HanXRQr2_Chr02g0070081.1"/>
    <property type="gene ID" value="HanXRQr2_Chr02g0070081"/>
</dbReference>
<evidence type="ECO:0000313" key="1">
    <source>
        <dbReference type="EMBL" id="KAF5818784.1"/>
    </source>
</evidence>
<dbReference type="Proteomes" id="UP000215914">
    <property type="component" value="Unassembled WGS sequence"/>
</dbReference>
<sequence>MMLQMTVENVPDAPVEDAPKRCYQIQKMLQIRLNMFNVEDDVSDDGSMLKMI</sequence>